<sequence>MLRAVLPVAAGLGLGLDPVLVTCDPDNTGSRKVIEACGGAFEDERSGKLRFWIRTGPDRGPEPRPDTERNGTADAGR</sequence>
<dbReference type="Proteomes" id="UP000011740">
    <property type="component" value="Unassembled WGS sequence"/>
</dbReference>
<keyword evidence="2" id="KW-0808">Transferase</keyword>
<organism evidence="2 3">
    <name type="scientific">Streptomyces mobaraensis (strain ATCC 29032 / DSM 40847 / JCM 4168 / NBRC 13819 / NCIMB 11159 / IPCR 16-22)</name>
    <dbReference type="NCBI Taxonomy" id="1223523"/>
    <lineage>
        <taxon>Bacteria</taxon>
        <taxon>Bacillati</taxon>
        <taxon>Actinomycetota</taxon>
        <taxon>Actinomycetes</taxon>
        <taxon>Kitasatosporales</taxon>
        <taxon>Streptomycetaceae</taxon>
        <taxon>Streptomyces</taxon>
    </lineage>
</organism>
<evidence type="ECO:0000313" key="2">
    <source>
        <dbReference type="EMBL" id="EME99775.1"/>
    </source>
</evidence>
<evidence type="ECO:0000256" key="1">
    <source>
        <dbReference type="SAM" id="MobiDB-lite"/>
    </source>
</evidence>
<accession>M3C734</accession>
<feature type="region of interest" description="Disordered" evidence="1">
    <location>
        <begin position="53"/>
        <end position="77"/>
    </location>
</feature>
<dbReference type="STRING" id="1223523.H340_14571"/>
<dbReference type="eggNOG" id="COG3981">
    <property type="taxonomic scope" value="Bacteria"/>
</dbReference>
<gene>
    <name evidence="2" type="ORF">H340_14571</name>
</gene>
<dbReference type="GO" id="GO:0016740">
    <property type="term" value="F:transferase activity"/>
    <property type="evidence" value="ECO:0007669"/>
    <property type="project" value="UniProtKB-KW"/>
</dbReference>
<protein>
    <submittedName>
        <fullName evidence="2">GCN5-related N-acetyltransferase</fullName>
    </submittedName>
</protein>
<name>M3C734_STRM1</name>
<dbReference type="InterPro" id="IPR016181">
    <property type="entry name" value="Acyl_CoA_acyltransferase"/>
</dbReference>
<evidence type="ECO:0000313" key="3">
    <source>
        <dbReference type="Proteomes" id="UP000011740"/>
    </source>
</evidence>
<feature type="compositionally biased region" description="Basic and acidic residues" evidence="1">
    <location>
        <begin position="56"/>
        <end position="77"/>
    </location>
</feature>
<comment type="caution">
    <text evidence="2">The sequence shown here is derived from an EMBL/GenBank/DDBJ whole genome shotgun (WGS) entry which is preliminary data.</text>
</comment>
<reference evidence="2 3" key="1">
    <citation type="journal article" date="2013" name="Genome Announc.">
        <title>Whole-Genome Shotgun Assembly and Analysis of the Genome of Streptomyces mobaraensis DSM 40847, a Strain for Industrial Production of Microbial Transglutaminase.</title>
        <authorList>
            <person name="Yang H."/>
            <person name="He T."/>
            <person name="Wu W."/>
            <person name="Zhu W."/>
            <person name="Lu B."/>
            <person name="Sun W."/>
        </authorList>
    </citation>
    <scope>NUCLEOTIDE SEQUENCE [LARGE SCALE GENOMIC DNA]</scope>
    <source>
        <strain evidence="2 3">DSM 40847</strain>
    </source>
</reference>
<dbReference type="AlphaFoldDB" id="M3C734"/>
<dbReference type="Gene3D" id="3.40.630.30">
    <property type="match status" value="1"/>
</dbReference>
<dbReference type="EMBL" id="AORZ01000040">
    <property type="protein sequence ID" value="EME99775.1"/>
    <property type="molecule type" value="Genomic_DNA"/>
</dbReference>
<dbReference type="PANTHER" id="PTHR39173:SF1">
    <property type="entry name" value="ACETYLTRANSFERASE"/>
    <property type="match status" value="1"/>
</dbReference>
<dbReference type="SUPFAM" id="SSF55729">
    <property type="entry name" value="Acyl-CoA N-acyltransferases (Nat)"/>
    <property type="match status" value="1"/>
</dbReference>
<dbReference type="PATRIC" id="fig|1223523.3.peg.2982"/>
<dbReference type="PANTHER" id="PTHR39173">
    <property type="entry name" value="ACETYLTRANSFERASE"/>
    <property type="match status" value="1"/>
</dbReference>
<proteinExistence type="predicted"/>